<comment type="cofactor">
    <cofactor evidence="1 10">
        <name>Mg(2+)</name>
        <dbReference type="ChEBI" id="CHEBI:18420"/>
    </cofactor>
</comment>
<dbReference type="EMBL" id="HF951689">
    <property type="protein sequence ID" value="CCW35192.1"/>
    <property type="molecule type" value="Genomic_DNA"/>
</dbReference>
<comment type="pathway">
    <text evidence="3 10">Carbohydrate degradation; glycolysis; D-glyceraldehyde 3-phosphate and glycerone phosphate from D-glucose: step 3/4.</text>
</comment>
<feature type="binding site" evidence="10">
    <location>
        <position position="163"/>
    </location>
    <ligand>
        <name>substrate</name>
        <note>ligand shared between dimeric partners</note>
    </ligand>
</feature>
<proteinExistence type="inferred from homology"/>
<dbReference type="InterPro" id="IPR022953">
    <property type="entry name" value="ATP_PFK"/>
</dbReference>
<evidence type="ECO:0000256" key="5">
    <source>
        <dbReference type="ARBA" id="ARBA00022679"/>
    </source>
</evidence>
<dbReference type="GO" id="GO:0061621">
    <property type="term" value="P:canonical glycolysis"/>
    <property type="evidence" value="ECO:0007669"/>
    <property type="project" value="TreeGrafter"/>
</dbReference>
<evidence type="ECO:0000313" key="12">
    <source>
        <dbReference type="EMBL" id="CCW35192.1"/>
    </source>
</evidence>
<dbReference type="GO" id="GO:0006002">
    <property type="term" value="P:fructose 6-phosphate metabolic process"/>
    <property type="evidence" value="ECO:0007669"/>
    <property type="project" value="InterPro"/>
</dbReference>
<dbReference type="GO" id="GO:0005945">
    <property type="term" value="C:6-phosphofructokinase complex"/>
    <property type="evidence" value="ECO:0007669"/>
    <property type="project" value="TreeGrafter"/>
</dbReference>
<dbReference type="RefSeq" id="WP_016482731.1">
    <property type="nucleotide sequence ID" value="NC_021487.1"/>
</dbReference>
<comment type="activity regulation">
    <text evidence="10">Non-allosteric.</text>
</comment>
<feature type="binding site" evidence="10">
    <location>
        <position position="10"/>
    </location>
    <ligand>
        <name>diphosphate</name>
        <dbReference type="ChEBI" id="CHEBI:33019"/>
    </ligand>
</feature>
<dbReference type="FunFam" id="3.40.50.460:FF:000002">
    <property type="entry name" value="ATP-dependent 6-phosphofructokinase"/>
    <property type="match status" value="1"/>
</dbReference>
<feature type="binding site" description="in other chain" evidence="10">
    <location>
        <begin position="170"/>
        <end position="172"/>
    </location>
    <ligand>
        <name>substrate</name>
        <note>ligand shared between dimeric partners</note>
    </ligand>
</feature>
<dbReference type="InterPro" id="IPR000023">
    <property type="entry name" value="Phosphofructokinase_dom"/>
</dbReference>
<evidence type="ECO:0000259" key="11">
    <source>
        <dbReference type="Pfam" id="PF00365"/>
    </source>
</evidence>
<dbReference type="AlphaFoldDB" id="S0EU53"/>
<keyword evidence="8 10" id="KW-0460">Magnesium</keyword>
<dbReference type="SUPFAM" id="SSF53784">
    <property type="entry name" value="Phosphofructokinase"/>
    <property type="match status" value="1"/>
</dbReference>
<protein>
    <recommendedName>
        <fullName evidence="10">Pyrophosphate--fructose 6-phosphate 1-phosphotransferase</fullName>
        <ecNumber evidence="10">2.7.1.90</ecNumber>
    </recommendedName>
    <alternativeName>
        <fullName evidence="10">6-phosphofructokinase, pyrophosphate dependent</fullName>
    </alternativeName>
    <alternativeName>
        <fullName evidence="10">PPi-dependent phosphofructokinase</fullName>
        <shortName evidence="10">PPi-PFK</shortName>
    </alternativeName>
    <alternativeName>
        <fullName evidence="10">Pyrophosphate-dependent 6-phosphofructose-1-kinase</fullName>
    </alternativeName>
</protein>
<comment type="caution">
    <text evidence="10">Lacks conserved residue(s) required for the propagation of feature annotation.</text>
</comment>
<dbReference type="PATRIC" id="fig|1303518.3.peg.1405"/>
<dbReference type="GO" id="GO:0048029">
    <property type="term" value="F:monosaccharide binding"/>
    <property type="evidence" value="ECO:0007669"/>
    <property type="project" value="TreeGrafter"/>
</dbReference>
<keyword evidence="4 10" id="KW-0963">Cytoplasm</keyword>
<evidence type="ECO:0000256" key="9">
    <source>
        <dbReference type="ARBA" id="ARBA00023152"/>
    </source>
</evidence>
<keyword evidence="6 10" id="KW-0479">Metal-binding</keyword>
<comment type="subcellular location">
    <subcellularLocation>
        <location evidence="2 10">Cytoplasm</location>
    </subcellularLocation>
</comment>
<sequence>MKVGILTGGGDCPGLNPAIRGFVMKALDYGFAVYGIREGWKGLVNDLVDKEPLTIADVEELIDKGGTVLRSSRTNPYKDPAQLQAVKTTIQKHGFEAIVALGGEDTLGVASKLYKEGINTVGVPKTMDNDLSETDYTFGFDSAVQVNVEALDRLRDTARSHSRVIVLEVMGRHAGWVALYTGVAGGADYILLPEVPLNVEELCTQVQRAYARKGYALVVASEGVELPEEEHKETKVDAFGHVVLGERNVGEWVAKEIEKRTGLETRSAVTGHIQRGGAPSAFDRVLASRLGVRAAQCVYERDFGKMVALHGNDIVVAPLEAAVGTLRTVPKALYDSLVPLFNK</sequence>
<dbReference type="HOGENOM" id="CLU_020655_0_0_0"/>
<evidence type="ECO:0000256" key="6">
    <source>
        <dbReference type="ARBA" id="ARBA00022723"/>
    </source>
</evidence>
<dbReference type="PANTHER" id="PTHR13697:SF52">
    <property type="entry name" value="ATP-DEPENDENT 6-PHOSPHOFRUCTOKINASE 3"/>
    <property type="match status" value="1"/>
</dbReference>
<keyword evidence="9 10" id="KW-0324">Glycolysis</keyword>
<dbReference type="FunCoup" id="S0EU53">
    <property type="interactions" value="321"/>
</dbReference>
<dbReference type="GO" id="GO:0016208">
    <property type="term" value="F:AMP binding"/>
    <property type="evidence" value="ECO:0007669"/>
    <property type="project" value="TreeGrafter"/>
</dbReference>
<comment type="catalytic activity">
    <reaction evidence="10">
        <text>beta-D-fructose 6-phosphate + diphosphate = beta-D-fructose 1,6-bisphosphate + phosphate + H(+)</text>
        <dbReference type="Rhea" id="RHEA:13613"/>
        <dbReference type="ChEBI" id="CHEBI:15378"/>
        <dbReference type="ChEBI" id="CHEBI:32966"/>
        <dbReference type="ChEBI" id="CHEBI:33019"/>
        <dbReference type="ChEBI" id="CHEBI:43474"/>
        <dbReference type="ChEBI" id="CHEBI:57634"/>
        <dbReference type="EC" id="2.7.1.90"/>
    </reaction>
</comment>
<keyword evidence="5 10" id="KW-0808">Transferase</keyword>
<evidence type="ECO:0000313" key="13">
    <source>
        <dbReference type="Proteomes" id="UP000014227"/>
    </source>
</evidence>
<dbReference type="Gene3D" id="3.40.50.460">
    <property type="entry name" value="Phosphofructokinase domain"/>
    <property type="match status" value="1"/>
</dbReference>
<dbReference type="GO" id="GO:0003872">
    <property type="term" value="F:6-phosphofructokinase activity"/>
    <property type="evidence" value="ECO:0007669"/>
    <property type="project" value="UniProtKB-UniRule"/>
</dbReference>
<keyword evidence="13" id="KW-1185">Reference proteome</keyword>
<feature type="binding site" description="in other chain" evidence="10">
    <location>
        <position position="222"/>
    </location>
    <ligand>
        <name>substrate</name>
        <note>ligand shared between dimeric partners</note>
    </ligand>
</feature>
<dbReference type="STRING" id="454171.CP488_02721"/>
<dbReference type="OrthoDB" id="9802503at2"/>
<dbReference type="InterPro" id="IPR012003">
    <property type="entry name" value="ATP_PFK_prok-type"/>
</dbReference>
<dbReference type="UniPathway" id="UPA00109">
    <property type="reaction ID" value="UER00182"/>
</dbReference>
<name>S0EU53_CHTCT</name>
<feature type="site" description="Important for catalytic activity; stabilizes the transition state when the phosphoryl donor is PPi" evidence="10">
    <location>
        <position position="125"/>
    </location>
</feature>
<dbReference type="PRINTS" id="PR00476">
    <property type="entry name" value="PHFRCTKINASE"/>
</dbReference>
<dbReference type="Proteomes" id="UP000014227">
    <property type="component" value="Chromosome I"/>
</dbReference>
<dbReference type="InterPro" id="IPR012829">
    <property type="entry name" value="Phosphofructokinase_III"/>
</dbReference>
<feature type="binding site" description="in other chain" evidence="10">
    <location>
        <begin position="126"/>
        <end position="128"/>
    </location>
    <ligand>
        <name>substrate</name>
        <note>ligand shared between dimeric partners</note>
    </ligand>
</feature>
<evidence type="ECO:0000256" key="7">
    <source>
        <dbReference type="ARBA" id="ARBA00022777"/>
    </source>
</evidence>
<dbReference type="GO" id="GO:0030388">
    <property type="term" value="P:fructose 1,6-bisphosphate metabolic process"/>
    <property type="evidence" value="ECO:0007669"/>
    <property type="project" value="TreeGrafter"/>
</dbReference>
<dbReference type="InterPro" id="IPR035966">
    <property type="entry name" value="PKF_sf"/>
</dbReference>
<comment type="similarity">
    <text evidence="10">Belongs to the phosphofructokinase type A (PFKA) family. Mixed-substrate PFK group III subfamily.</text>
</comment>
<feature type="binding site" evidence="10">
    <location>
        <position position="104"/>
    </location>
    <ligand>
        <name>Mg(2+)</name>
        <dbReference type="ChEBI" id="CHEBI:18420"/>
        <note>catalytic</note>
    </ligand>
</feature>
<dbReference type="InParanoid" id="S0EU53"/>
<feature type="active site" description="Proton acceptor" evidence="10">
    <location>
        <position position="128"/>
    </location>
</feature>
<gene>
    <name evidence="10" type="primary">pfp</name>
    <name evidence="12" type="ORF">CCALI_01375</name>
</gene>
<reference evidence="13" key="1">
    <citation type="submission" date="2013-03" db="EMBL/GenBank/DDBJ databases">
        <title>Genome sequence of Chthonomonas calidirosea, the first sequenced genome from the Armatimonadetes phylum (formally candidate division OP10).</title>
        <authorList>
            <person name="Lee K.C.Y."/>
            <person name="Morgan X.C."/>
            <person name="Dunfield P.F."/>
            <person name="Tamas I."/>
            <person name="Houghton K.M."/>
            <person name="Vyssotski M."/>
            <person name="Ryan J.L.J."/>
            <person name="Lagutin K."/>
            <person name="McDonald I.R."/>
            <person name="Stott M.B."/>
        </authorList>
    </citation>
    <scope>NUCLEOTIDE SEQUENCE [LARGE SCALE GENOMIC DNA]</scope>
    <source>
        <strain evidence="13">DSM 23976 / ICMP 18418 / T49</strain>
    </source>
</reference>
<dbReference type="GO" id="GO:0042802">
    <property type="term" value="F:identical protein binding"/>
    <property type="evidence" value="ECO:0007669"/>
    <property type="project" value="TreeGrafter"/>
</dbReference>
<dbReference type="PIRSF" id="PIRSF000532">
    <property type="entry name" value="ATP_PFK_prok"/>
    <property type="match status" value="1"/>
</dbReference>
<dbReference type="GO" id="GO:0047334">
    <property type="term" value="F:diphosphate-fructose-6-phosphate 1-phosphotransferase activity"/>
    <property type="evidence" value="ECO:0007669"/>
    <property type="project" value="UniProtKB-EC"/>
</dbReference>
<dbReference type="KEGG" id="ccz:CCALI_01375"/>
<organism evidence="12 13">
    <name type="scientific">Chthonomonas calidirosea (strain DSM 23976 / ICMP 18418 / T49)</name>
    <dbReference type="NCBI Taxonomy" id="1303518"/>
    <lineage>
        <taxon>Bacteria</taxon>
        <taxon>Bacillati</taxon>
        <taxon>Armatimonadota</taxon>
        <taxon>Chthonomonadia</taxon>
        <taxon>Chthonomonadales</taxon>
        <taxon>Chthonomonadaceae</taxon>
        <taxon>Chthonomonas</taxon>
    </lineage>
</organism>
<feature type="domain" description="Phosphofructokinase" evidence="11">
    <location>
        <begin position="2"/>
        <end position="297"/>
    </location>
</feature>
<dbReference type="PROSITE" id="PS00433">
    <property type="entry name" value="PHOSPHOFRUCTOKINASE"/>
    <property type="match status" value="1"/>
</dbReference>
<comment type="function">
    <text evidence="10">Catalyzes the phosphorylation of D-fructose 6-phosphate, the first committing step of glycolysis. Uses inorganic phosphate (PPi) as phosphoryl donor instead of ATP like common ATP-dependent phosphofructokinases (ATP-PFKs), which renders the reaction reversible, and can thus function both in glycolysis and gluconeogenesis. Consistently, PPi-PFK can replace the enzymes of both the forward (ATP-PFK) and reverse (fructose-bisphosphatase (FBPase)) reactions.</text>
</comment>
<feature type="binding site" evidence="10">
    <location>
        <position position="266"/>
    </location>
    <ligand>
        <name>substrate</name>
        <note>ligand shared between dimeric partners</note>
    </ligand>
</feature>
<dbReference type="Pfam" id="PF00365">
    <property type="entry name" value="PFK"/>
    <property type="match status" value="1"/>
</dbReference>
<evidence type="ECO:0000256" key="8">
    <source>
        <dbReference type="ARBA" id="ARBA00022842"/>
    </source>
</evidence>
<dbReference type="eggNOG" id="COG0205">
    <property type="taxonomic scope" value="Bacteria"/>
</dbReference>
<dbReference type="NCBIfam" id="NF002872">
    <property type="entry name" value="PRK03202.1"/>
    <property type="match status" value="1"/>
</dbReference>
<dbReference type="InterPro" id="IPR015912">
    <property type="entry name" value="Phosphofructokinase_CS"/>
</dbReference>
<dbReference type="Gene3D" id="3.40.50.450">
    <property type="match status" value="1"/>
</dbReference>
<keyword evidence="7 10" id="KW-0418">Kinase</keyword>
<evidence type="ECO:0000256" key="1">
    <source>
        <dbReference type="ARBA" id="ARBA00001946"/>
    </source>
</evidence>
<dbReference type="PANTHER" id="PTHR13697">
    <property type="entry name" value="PHOSPHOFRUCTOKINASE"/>
    <property type="match status" value="1"/>
</dbReference>
<evidence type="ECO:0000256" key="2">
    <source>
        <dbReference type="ARBA" id="ARBA00004496"/>
    </source>
</evidence>
<dbReference type="GO" id="GO:0046872">
    <property type="term" value="F:metal ion binding"/>
    <property type="evidence" value="ECO:0007669"/>
    <property type="project" value="UniProtKB-KW"/>
</dbReference>
<evidence type="ECO:0000256" key="10">
    <source>
        <dbReference type="HAMAP-Rule" id="MF_01976"/>
    </source>
</evidence>
<evidence type="ECO:0000256" key="3">
    <source>
        <dbReference type="ARBA" id="ARBA00004679"/>
    </source>
</evidence>
<evidence type="ECO:0000256" key="4">
    <source>
        <dbReference type="ARBA" id="ARBA00022490"/>
    </source>
</evidence>
<feature type="binding site" description="in other chain" evidence="10">
    <location>
        <begin position="272"/>
        <end position="275"/>
    </location>
    <ligand>
        <name>substrate</name>
        <note>ligand shared between dimeric partners</note>
    </ligand>
</feature>
<dbReference type="EC" id="2.7.1.90" evidence="10"/>
<comment type="subunit">
    <text evidence="10">Homodimer or homotetramer.</text>
</comment>
<dbReference type="GO" id="GO:0005524">
    <property type="term" value="F:ATP binding"/>
    <property type="evidence" value="ECO:0007669"/>
    <property type="project" value="InterPro"/>
</dbReference>
<feature type="site" description="Important for catalytic activity and substrate specificity; stabilizes the transition state when the phosphoryl donor is PPi; prevents ATP from binding by mimicking the alpha-phosphate group of ATP" evidence="10">
    <location>
        <position position="105"/>
    </location>
</feature>
<accession>S0EU53</accession>
<dbReference type="HAMAP" id="MF_01976">
    <property type="entry name" value="Phosphofructokinase_III"/>
    <property type="match status" value="1"/>
</dbReference>
<dbReference type="GO" id="GO:0070095">
    <property type="term" value="F:fructose-6-phosphate binding"/>
    <property type="evidence" value="ECO:0007669"/>
    <property type="project" value="TreeGrafter"/>
</dbReference>